<dbReference type="SUPFAM" id="SSF55326">
    <property type="entry name" value="PurM N-terminal domain-like"/>
    <property type="match status" value="1"/>
</dbReference>
<evidence type="ECO:0000256" key="6">
    <source>
        <dbReference type="ARBA" id="ARBA00022741"/>
    </source>
</evidence>
<dbReference type="AlphaFoldDB" id="A0A2X4UD69"/>
<evidence type="ECO:0000259" key="15">
    <source>
        <dbReference type="Pfam" id="PF02769"/>
    </source>
</evidence>
<evidence type="ECO:0000256" key="4">
    <source>
        <dbReference type="ARBA" id="ARBA00020367"/>
    </source>
</evidence>
<accession>A0A2X4UD69</accession>
<comment type="pathway">
    <text evidence="1 13">Purine metabolism; IMP biosynthesis via de novo pathway; 5-amino-1-(5-phospho-D-ribosyl)imidazole from N(2)-formyl-N(1)-(5-phospho-D-ribosyl)glycinamide: step 2/2.</text>
</comment>
<evidence type="ECO:0000256" key="10">
    <source>
        <dbReference type="ARBA" id="ARBA00032931"/>
    </source>
</evidence>
<dbReference type="EC" id="6.3.3.1" evidence="3 13"/>
<evidence type="ECO:0000256" key="3">
    <source>
        <dbReference type="ARBA" id="ARBA00013047"/>
    </source>
</evidence>
<evidence type="ECO:0000256" key="13">
    <source>
        <dbReference type="HAMAP-Rule" id="MF_00741"/>
    </source>
</evidence>
<evidence type="ECO:0000256" key="7">
    <source>
        <dbReference type="ARBA" id="ARBA00022755"/>
    </source>
</evidence>
<dbReference type="OrthoDB" id="9777881at2"/>
<dbReference type="FunFam" id="3.90.650.10:FF:000001">
    <property type="entry name" value="Phosphoribosylformylglycinamidine cyclo-ligase"/>
    <property type="match status" value="1"/>
</dbReference>
<name>A0A2X4UD69_9GAMM</name>
<dbReference type="InterPro" id="IPR004733">
    <property type="entry name" value="PurM_cligase"/>
</dbReference>
<dbReference type="HAMAP" id="MF_00741">
    <property type="entry name" value="AIRS"/>
    <property type="match status" value="1"/>
</dbReference>
<dbReference type="Pfam" id="PF02769">
    <property type="entry name" value="AIRS_C"/>
    <property type="match status" value="1"/>
</dbReference>
<dbReference type="FunFam" id="3.30.1330.10:FF:000001">
    <property type="entry name" value="Phosphoribosylformylglycinamidine cyclo-ligase"/>
    <property type="match status" value="1"/>
</dbReference>
<protein>
    <recommendedName>
        <fullName evidence="4 13">Phosphoribosylformylglycinamidine cyclo-ligase</fullName>
        <ecNumber evidence="3 13">6.3.3.1</ecNumber>
    </recommendedName>
    <alternativeName>
        <fullName evidence="10 13">AIR synthase</fullName>
    </alternativeName>
    <alternativeName>
        <fullName evidence="11 13">AIRS</fullName>
    </alternativeName>
    <alternativeName>
        <fullName evidence="9 13">Phosphoribosyl-aminoimidazole synthetase</fullName>
    </alternativeName>
</protein>
<dbReference type="GO" id="GO:0005524">
    <property type="term" value="F:ATP binding"/>
    <property type="evidence" value="ECO:0007669"/>
    <property type="project" value="UniProtKB-KW"/>
</dbReference>
<keyword evidence="13" id="KW-0963">Cytoplasm</keyword>
<evidence type="ECO:0000256" key="12">
    <source>
        <dbReference type="ARBA" id="ARBA00049057"/>
    </source>
</evidence>
<comment type="catalytic activity">
    <reaction evidence="12 13">
        <text>2-formamido-N(1)-(5-O-phospho-beta-D-ribosyl)acetamidine + ATP = 5-amino-1-(5-phospho-beta-D-ribosyl)imidazole + ADP + phosphate + H(+)</text>
        <dbReference type="Rhea" id="RHEA:23032"/>
        <dbReference type="ChEBI" id="CHEBI:15378"/>
        <dbReference type="ChEBI" id="CHEBI:30616"/>
        <dbReference type="ChEBI" id="CHEBI:43474"/>
        <dbReference type="ChEBI" id="CHEBI:137981"/>
        <dbReference type="ChEBI" id="CHEBI:147287"/>
        <dbReference type="ChEBI" id="CHEBI:456216"/>
        <dbReference type="EC" id="6.3.3.1"/>
    </reaction>
</comment>
<feature type="domain" description="PurM-like C-terminal" evidence="15">
    <location>
        <begin position="177"/>
        <end position="342"/>
    </location>
</feature>
<keyword evidence="7 13" id="KW-0658">Purine biosynthesis</keyword>
<dbReference type="Gene3D" id="3.30.1330.10">
    <property type="entry name" value="PurM-like, N-terminal domain"/>
    <property type="match status" value="1"/>
</dbReference>
<dbReference type="GO" id="GO:0004637">
    <property type="term" value="F:phosphoribosylamine-glycine ligase activity"/>
    <property type="evidence" value="ECO:0007669"/>
    <property type="project" value="TreeGrafter"/>
</dbReference>
<dbReference type="InterPro" id="IPR036676">
    <property type="entry name" value="PurM-like_C_sf"/>
</dbReference>
<dbReference type="GO" id="GO:0004641">
    <property type="term" value="F:phosphoribosylformylglycinamidine cyclo-ligase activity"/>
    <property type="evidence" value="ECO:0007669"/>
    <property type="project" value="UniProtKB-UniRule"/>
</dbReference>
<dbReference type="Pfam" id="PF00586">
    <property type="entry name" value="AIRS"/>
    <property type="match status" value="1"/>
</dbReference>
<gene>
    <name evidence="13 16" type="primary">purM</name>
    <name evidence="16" type="ORF">NCTC12151_00968</name>
</gene>
<proteinExistence type="inferred from homology"/>
<evidence type="ECO:0000313" key="17">
    <source>
        <dbReference type="Proteomes" id="UP000249005"/>
    </source>
</evidence>
<keyword evidence="6 13" id="KW-0547">Nucleotide-binding</keyword>
<dbReference type="NCBIfam" id="TIGR00878">
    <property type="entry name" value="purM"/>
    <property type="match status" value="1"/>
</dbReference>
<dbReference type="PANTHER" id="PTHR10520">
    <property type="entry name" value="TRIFUNCTIONAL PURINE BIOSYNTHETIC PROTEIN ADENOSINE-3-RELATED"/>
    <property type="match status" value="1"/>
</dbReference>
<feature type="domain" description="PurM-like N-terminal" evidence="14">
    <location>
        <begin position="59"/>
        <end position="164"/>
    </location>
</feature>
<keyword evidence="17" id="KW-1185">Reference proteome</keyword>
<evidence type="ECO:0000256" key="1">
    <source>
        <dbReference type="ARBA" id="ARBA00004686"/>
    </source>
</evidence>
<dbReference type="KEGG" id="lri:NCTC12151_00968"/>
<evidence type="ECO:0000256" key="2">
    <source>
        <dbReference type="ARBA" id="ARBA00010280"/>
    </source>
</evidence>
<dbReference type="PANTHER" id="PTHR10520:SF12">
    <property type="entry name" value="TRIFUNCTIONAL PURINE BIOSYNTHETIC PROTEIN ADENOSINE-3"/>
    <property type="match status" value="1"/>
</dbReference>
<dbReference type="CDD" id="cd02196">
    <property type="entry name" value="PurM"/>
    <property type="match status" value="1"/>
</dbReference>
<dbReference type="EMBL" id="LS483470">
    <property type="protein sequence ID" value="SQI37003.1"/>
    <property type="molecule type" value="Genomic_DNA"/>
</dbReference>
<dbReference type="InterPro" id="IPR016188">
    <property type="entry name" value="PurM-like_N"/>
</dbReference>
<evidence type="ECO:0000256" key="5">
    <source>
        <dbReference type="ARBA" id="ARBA00022598"/>
    </source>
</evidence>
<evidence type="ECO:0000256" key="8">
    <source>
        <dbReference type="ARBA" id="ARBA00022840"/>
    </source>
</evidence>
<dbReference type="RefSeq" id="WP_111739543.1">
    <property type="nucleotide sequence ID" value="NZ_LR698987.1"/>
</dbReference>
<evidence type="ECO:0000259" key="14">
    <source>
        <dbReference type="Pfam" id="PF00586"/>
    </source>
</evidence>
<evidence type="ECO:0000256" key="11">
    <source>
        <dbReference type="ARBA" id="ARBA00033093"/>
    </source>
</evidence>
<dbReference type="InterPro" id="IPR010918">
    <property type="entry name" value="PurM-like_C_dom"/>
</dbReference>
<dbReference type="UniPathway" id="UPA00074">
    <property type="reaction ID" value="UER00129"/>
</dbReference>
<keyword evidence="5 13" id="KW-0436">Ligase</keyword>
<dbReference type="InterPro" id="IPR036921">
    <property type="entry name" value="PurM-like_N_sf"/>
</dbReference>
<keyword evidence="8 13" id="KW-0067">ATP-binding</keyword>
<organism evidence="16 17">
    <name type="scientific">Leminorella richardii</name>
    <dbReference type="NCBI Taxonomy" id="158841"/>
    <lineage>
        <taxon>Bacteria</taxon>
        <taxon>Pseudomonadati</taxon>
        <taxon>Pseudomonadota</taxon>
        <taxon>Gammaproteobacteria</taxon>
        <taxon>Enterobacterales</taxon>
        <taxon>Budviciaceae</taxon>
        <taxon>Leminorella</taxon>
    </lineage>
</organism>
<evidence type="ECO:0000313" key="16">
    <source>
        <dbReference type="EMBL" id="SQI37003.1"/>
    </source>
</evidence>
<comment type="subcellular location">
    <subcellularLocation>
        <location evidence="13">Cytoplasm</location>
    </subcellularLocation>
</comment>
<reference evidence="16 17" key="1">
    <citation type="submission" date="2018-06" db="EMBL/GenBank/DDBJ databases">
        <authorList>
            <consortium name="Pathogen Informatics"/>
            <person name="Doyle S."/>
        </authorList>
    </citation>
    <scope>NUCLEOTIDE SEQUENCE [LARGE SCALE GENOMIC DNA]</scope>
    <source>
        <strain evidence="16 17">NCTC12151</strain>
    </source>
</reference>
<sequence>MTEKTSLSYKDAGVDIDAGNALVDRIKGAVKETRRPEVMGGLGGFGALCALPQKYREPVLVSGTDGVGTKLRLAMDLKRHDTIGIDLVAMCVNDLIVQGAEPLFFLDYFATGKLDVDTAARVITGIAEGCKQSGCALVGGETAEMPGMYHGEDYDVAGFCVGVVEKSEIIDGSRVGDGDTLIALASSGPHSNGYSLVRKIIDVSGTDVQAETLEGKPLADHLLAPTRIYVKSILSLIERIDVKAIAHLTGGGFWENIPRVLPAGTQAVIDENSWRWPAVFDWLAQAGNVERREMYRTFNCGVGMIIALSPELADDAIAALAASGEVAWKIGHIQASNSDERVVIR</sequence>
<dbReference type="GO" id="GO:0005829">
    <property type="term" value="C:cytosol"/>
    <property type="evidence" value="ECO:0007669"/>
    <property type="project" value="TreeGrafter"/>
</dbReference>
<dbReference type="SUPFAM" id="SSF56042">
    <property type="entry name" value="PurM C-terminal domain-like"/>
    <property type="match status" value="1"/>
</dbReference>
<evidence type="ECO:0000256" key="9">
    <source>
        <dbReference type="ARBA" id="ARBA00031908"/>
    </source>
</evidence>
<comment type="similarity">
    <text evidence="2 13">Belongs to the AIR synthase family.</text>
</comment>
<dbReference type="GO" id="GO:0006189">
    <property type="term" value="P:'de novo' IMP biosynthetic process"/>
    <property type="evidence" value="ECO:0007669"/>
    <property type="project" value="UniProtKB-UniRule"/>
</dbReference>
<dbReference type="GO" id="GO:0046084">
    <property type="term" value="P:adenine biosynthetic process"/>
    <property type="evidence" value="ECO:0007669"/>
    <property type="project" value="TreeGrafter"/>
</dbReference>
<dbReference type="Gene3D" id="3.90.650.10">
    <property type="entry name" value="PurM-like C-terminal domain"/>
    <property type="match status" value="1"/>
</dbReference>
<dbReference type="Proteomes" id="UP000249005">
    <property type="component" value="Chromosome 1"/>
</dbReference>